<comment type="caution">
    <text evidence="1">The sequence shown here is derived from an EMBL/GenBank/DDBJ whole genome shotgun (WGS) entry which is preliminary data.</text>
</comment>
<evidence type="ECO:0000313" key="2">
    <source>
        <dbReference type="Proteomes" id="UP000996601"/>
    </source>
</evidence>
<proteinExistence type="predicted"/>
<accession>A0ABT1RI97</accession>
<organism evidence="1 2">
    <name type="scientific">Shinella lacus</name>
    <dbReference type="NCBI Taxonomy" id="2654216"/>
    <lineage>
        <taxon>Bacteria</taxon>
        <taxon>Pseudomonadati</taxon>
        <taxon>Pseudomonadota</taxon>
        <taxon>Alphaproteobacteria</taxon>
        <taxon>Hyphomicrobiales</taxon>
        <taxon>Rhizobiaceae</taxon>
        <taxon>Shinella</taxon>
    </lineage>
</organism>
<evidence type="ECO:0000313" key="1">
    <source>
        <dbReference type="EMBL" id="MCQ4634914.1"/>
    </source>
</evidence>
<name>A0ABT1RI97_9HYPH</name>
<sequence>MTAEIAILNRTAVALAADSVVTLSDGRRHKTYDSAEKIFEFSRYQPIALMIYNNAQFMNTPLEVIIREYREKLTTNTFKSLVQVWPEFEKYLLSFKRGQEDELDHFRGMVLREVKEIKSQVLTHVLSSMGKRSRKSRESVQDFIVRQCGLRKAEAEQSPLKDFLTDVKPEQFREIYGAAVIDVAKGTKLEISPDIETALCDMMFAVIKSNQKSAAFTGLVFTGFGAEELFPTLSSVEIDGVYFNQFRVLATNLIDIDRRGETAAIVPFAQQDMPERFMQGIDGEFEAALENLCLSMVGQIVDQNKRAFRNGKADLIKAAVAEEFRDGLDRLKKKNSDDLLSVVNHLSKKELGEVAYSLVELTSRKRRYSNDLETVGGPIDVAILTQNEGFIWVRRKHYFDIALNPRYDPKRSR</sequence>
<dbReference type="Proteomes" id="UP000996601">
    <property type="component" value="Unassembled WGS sequence"/>
</dbReference>
<reference evidence="1" key="1">
    <citation type="submission" date="2021-07" db="EMBL/GenBank/DDBJ databases">
        <title>Shinella sp. nov., a novel member of the genus Shinella from water.</title>
        <authorList>
            <person name="Deng Y."/>
        </authorList>
    </citation>
    <scope>NUCLEOTIDE SEQUENCE</scope>
    <source>
        <strain evidence="1">CPCC 100929</strain>
    </source>
</reference>
<protein>
    <submittedName>
        <fullName evidence="1">Uncharacterized protein</fullName>
    </submittedName>
</protein>
<keyword evidence="2" id="KW-1185">Reference proteome</keyword>
<gene>
    <name evidence="1" type="ORF">GB927_033150</name>
</gene>
<dbReference type="RefSeq" id="WP_256121431.1">
    <property type="nucleotide sequence ID" value="NZ_WHSB02000027.1"/>
</dbReference>
<dbReference type="EMBL" id="WHSB02000027">
    <property type="protein sequence ID" value="MCQ4634914.1"/>
    <property type="molecule type" value="Genomic_DNA"/>
</dbReference>